<dbReference type="InterPro" id="IPR036259">
    <property type="entry name" value="MFS_trans_sf"/>
</dbReference>
<evidence type="ECO:0000259" key="7">
    <source>
        <dbReference type="PROSITE" id="PS50850"/>
    </source>
</evidence>
<keyword evidence="9" id="KW-1185">Reference proteome</keyword>
<dbReference type="SUPFAM" id="SSF103473">
    <property type="entry name" value="MFS general substrate transporter"/>
    <property type="match status" value="1"/>
</dbReference>
<evidence type="ECO:0000256" key="1">
    <source>
        <dbReference type="ARBA" id="ARBA00004141"/>
    </source>
</evidence>
<evidence type="ECO:0000256" key="6">
    <source>
        <dbReference type="SAM" id="Phobius"/>
    </source>
</evidence>
<dbReference type="InterPro" id="IPR020846">
    <property type="entry name" value="MFS_dom"/>
</dbReference>
<evidence type="ECO:0000313" key="8">
    <source>
        <dbReference type="EMBL" id="RQM36582.1"/>
    </source>
</evidence>
<dbReference type="AlphaFoldDB" id="A0A3N6TMX4"/>
<dbReference type="EMBL" id="RHHM01000020">
    <property type="protein sequence ID" value="RQM36582.1"/>
    <property type="molecule type" value="Genomic_DNA"/>
</dbReference>
<comment type="caution">
    <text evidence="8">The sequence shown here is derived from an EMBL/GenBank/DDBJ whole genome shotgun (WGS) entry which is preliminary data.</text>
</comment>
<sequence length="432" mass="47337">MNRSVMTGSAVKSQRIIRHLRWWMLVLFLTGVTVNYITRNSLGILAPELKISLGITTEQYSWIVGAFQLAYTFFQPLTGWLIDVVGLKVGFLICASVWALACLCHAGAGSWVHLLLLRFVMGGAEAAATPANAKTLGEWFPKKERPVSAGWAGVGFSMGAMLAPPIIYFAHGSFGWQGAFLFTGMIGLCWVAAWMLFYHSPEKHPNLSTEELAYIKQDNEPPPVTLPFFRALRVVAKNKRFYGIAIPAFMAEPAWGVLSFWVPLYLASEMGMDLKQIAMFAWLPFLAADLGSVASGYLTKIYLRFFACTRINAIIASSVTGAFLMLSLALVAATHNPYVAIALISVGGFGHQIISCMLSALVVESFEKGQMATVNGMRGSFAWISSFLFSLIIGVTADTIGFNPLFIAMGFFDLIGALFLISFIAERRVKRA</sequence>
<dbReference type="GO" id="GO:0016020">
    <property type="term" value="C:membrane"/>
    <property type="evidence" value="ECO:0007669"/>
    <property type="project" value="UniProtKB-SubCell"/>
</dbReference>
<dbReference type="RefSeq" id="WP_124234731.1">
    <property type="nucleotide sequence ID" value="NZ_RHHM01000020.1"/>
</dbReference>
<comment type="subcellular location">
    <subcellularLocation>
        <location evidence="1">Membrane</location>
        <topology evidence="1">Multi-pass membrane protein</topology>
    </subcellularLocation>
</comment>
<dbReference type="OrthoDB" id="9781156at2"/>
<evidence type="ECO:0000256" key="2">
    <source>
        <dbReference type="ARBA" id="ARBA00022692"/>
    </source>
</evidence>
<dbReference type="InterPro" id="IPR050382">
    <property type="entry name" value="MFS_Na/Anion_cotransporter"/>
</dbReference>
<accession>A0A3N6TMX4</accession>
<feature type="transmembrane region" description="Helical" evidence="6">
    <location>
        <begin position="381"/>
        <end position="400"/>
    </location>
</feature>
<dbReference type="PROSITE" id="PS50850">
    <property type="entry name" value="MFS"/>
    <property type="match status" value="1"/>
</dbReference>
<evidence type="ECO:0000313" key="9">
    <source>
        <dbReference type="Proteomes" id="UP000279457"/>
    </source>
</evidence>
<feature type="transmembrane region" description="Helical" evidence="6">
    <location>
        <begin position="406"/>
        <end position="425"/>
    </location>
</feature>
<dbReference type="PANTHER" id="PTHR11662">
    <property type="entry name" value="SOLUTE CARRIER FAMILY 17"/>
    <property type="match status" value="1"/>
</dbReference>
<organism evidence="8 9">
    <name type="scientific">Erwinia psidii</name>
    <dbReference type="NCBI Taxonomy" id="69224"/>
    <lineage>
        <taxon>Bacteria</taxon>
        <taxon>Pseudomonadati</taxon>
        <taxon>Pseudomonadota</taxon>
        <taxon>Gammaproteobacteria</taxon>
        <taxon>Enterobacterales</taxon>
        <taxon>Erwiniaceae</taxon>
        <taxon>Erwinia</taxon>
    </lineage>
</organism>
<feature type="transmembrane region" description="Helical" evidence="6">
    <location>
        <begin position="20"/>
        <end position="38"/>
    </location>
</feature>
<reference evidence="8 9" key="1">
    <citation type="submission" date="2018-10" db="EMBL/GenBank/DDBJ databases">
        <title>Draft genome sequence for the type isolate of Erwinia psidii, agent causal of bacterial blight in guava (Psidium guajava) and wilt and die-back of Eucalyptus spp.</title>
        <authorList>
            <person name="Hermenegildo P.S."/>
            <person name="Santos S.A."/>
            <person name="Guimaraes L.M.S."/>
            <person name="Vidigal P.M.P."/>
            <person name="Pereira I.C."/>
            <person name="Badel J.L."/>
            <person name="Alfenas-Zerbini P."/>
            <person name="Ferreira M.A.S.V."/>
            <person name="Alfenas A.C."/>
        </authorList>
    </citation>
    <scope>NUCLEOTIDE SEQUENCE [LARGE SCALE GENOMIC DNA]</scope>
    <source>
        <strain evidence="8 9">IBSBF 435</strain>
    </source>
</reference>
<dbReference type="Pfam" id="PF07690">
    <property type="entry name" value="MFS_1"/>
    <property type="match status" value="1"/>
</dbReference>
<feature type="transmembrane region" description="Helical" evidence="6">
    <location>
        <begin position="311"/>
        <end position="332"/>
    </location>
</feature>
<keyword evidence="4 6" id="KW-0472">Membrane</keyword>
<feature type="transmembrane region" description="Helical" evidence="6">
    <location>
        <begin position="338"/>
        <end position="361"/>
    </location>
</feature>
<protein>
    <submittedName>
        <fullName evidence="8">MFS transporter</fullName>
    </submittedName>
</protein>
<feature type="transmembrane region" description="Helical" evidence="6">
    <location>
        <begin position="241"/>
        <end position="265"/>
    </location>
</feature>
<evidence type="ECO:0000256" key="5">
    <source>
        <dbReference type="ARBA" id="ARBA00038514"/>
    </source>
</evidence>
<proteinExistence type="inferred from homology"/>
<feature type="transmembrane region" description="Helical" evidence="6">
    <location>
        <begin position="176"/>
        <end position="198"/>
    </location>
</feature>
<evidence type="ECO:0000256" key="4">
    <source>
        <dbReference type="ARBA" id="ARBA00023136"/>
    </source>
</evidence>
<dbReference type="CDD" id="cd17319">
    <property type="entry name" value="MFS_ExuT_GudP_like"/>
    <property type="match status" value="1"/>
</dbReference>
<feature type="domain" description="Major facilitator superfamily (MFS) profile" evidence="7">
    <location>
        <begin position="24"/>
        <end position="428"/>
    </location>
</feature>
<dbReference type="InterPro" id="IPR011701">
    <property type="entry name" value="MFS"/>
</dbReference>
<keyword evidence="3 6" id="KW-1133">Transmembrane helix</keyword>
<keyword evidence="2 6" id="KW-0812">Transmembrane</keyword>
<feature type="transmembrane region" description="Helical" evidence="6">
    <location>
        <begin position="149"/>
        <end position="170"/>
    </location>
</feature>
<name>A0A3N6TMX4_9GAMM</name>
<feature type="transmembrane region" description="Helical" evidence="6">
    <location>
        <begin position="89"/>
        <end position="112"/>
    </location>
</feature>
<evidence type="ECO:0000256" key="3">
    <source>
        <dbReference type="ARBA" id="ARBA00022989"/>
    </source>
</evidence>
<dbReference type="GO" id="GO:0015134">
    <property type="term" value="F:hexuronate transmembrane transporter activity"/>
    <property type="evidence" value="ECO:0007669"/>
    <property type="project" value="TreeGrafter"/>
</dbReference>
<dbReference type="PANTHER" id="PTHR11662:SF285">
    <property type="entry name" value="HEXURONATE TRANSPORTER"/>
    <property type="match status" value="1"/>
</dbReference>
<feature type="transmembrane region" description="Helical" evidence="6">
    <location>
        <begin position="277"/>
        <end position="299"/>
    </location>
</feature>
<gene>
    <name evidence="8" type="ORF">EB241_19920</name>
</gene>
<comment type="similarity">
    <text evidence="5">Belongs to the major facilitator superfamily. Phthalate permease family.</text>
</comment>
<dbReference type="Proteomes" id="UP000279457">
    <property type="component" value="Unassembled WGS sequence"/>
</dbReference>
<dbReference type="Gene3D" id="1.20.1250.20">
    <property type="entry name" value="MFS general substrate transporter like domains"/>
    <property type="match status" value="2"/>
</dbReference>